<dbReference type="Proteomes" id="UP000269499">
    <property type="component" value="Unassembled WGS sequence"/>
</dbReference>
<dbReference type="PANTHER" id="PTHR23240">
    <property type="entry name" value="DNA CROSS-LINK REPAIR PROTEIN PSO2/SNM1-RELATED"/>
    <property type="match status" value="1"/>
</dbReference>
<evidence type="ECO:0000313" key="2">
    <source>
        <dbReference type="Proteomes" id="UP000269499"/>
    </source>
</evidence>
<comment type="caution">
    <text evidence="1">The sequence shown here is derived from an EMBL/GenBank/DDBJ whole genome shotgun (WGS) entry which is preliminary data.</text>
</comment>
<dbReference type="GO" id="GO:0006303">
    <property type="term" value="P:double-strand break repair via nonhomologous end joining"/>
    <property type="evidence" value="ECO:0007669"/>
    <property type="project" value="TreeGrafter"/>
</dbReference>
<dbReference type="GO" id="GO:0035312">
    <property type="term" value="F:5'-3' DNA exonuclease activity"/>
    <property type="evidence" value="ECO:0007669"/>
    <property type="project" value="TreeGrafter"/>
</dbReference>
<dbReference type="GO" id="GO:0003684">
    <property type="term" value="F:damaged DNA binding"/>
    <property type="evidence" value="ECO:0007669"/>
    <property type="project" value="TreeGrafter"/>
</dbReference>
<name>A0A497F933_9CREN</name>
<evidence type="ECO:0000313" key="1">
    <source>
        <dbReference type="EMBL" id="RLE55568.1"/>
    </source>
</evidence>
<proteinExistence type="predicted"/>
<accession>A0A497F933</accession>
<dbReference type="Gene3D" id="3.60.15.10">
    <property type="entry name" value="Ribonuclease Z/Hydroxyacylglutathione hydrolase-like"/>
    <property type="match status" value="1"/>
</dbReference>
<dbReference type="GO" id="GO:0036297">
    <property type="term" value="P:interstrand cross-link repair"/>
    <property type="evidence" value="ECO:0007669"/>
    <property type="project" value="TreeGrafter"/>
</dbReference>
<dbReference type="AlphaFoldDB" id="A0A497F933"/>
<reference evidence="1 2" key="1">
    <citation type="submission" date="2018-06" db="EMBL/GenBank/DDBJ databases">
        <title>Extensive metabolic versatility and redundancy in microbially diverse, dynamic hydrothermal sediments.</title>
        <authorList>
            <person name="Dombrowski N."/>
            <person name="Teske A."/>
            <person name="Baker B.J."/>
        </authorList>
    </citation>
    <scope>NUCLEOTIDE SEQUENCE [LARGE SCALE GENOMIC DNA]</scope>
    <source>
        <strain evidence="1">B20_G2</strain>
    </source>
</reference>
<dbReference type="InterPro" id="IPR036866">
    <property type="entry name" value="RibonucZ/Hydroxyglut_hydro"/>
</dbReference>
<gene>
    <name evidence="1" type="ORF">DRJ26_00640</name>
</gene>
<evidence type="ECO:0008006" key="3">
    <source>
        <dbReference type="Google" id="ProtNLM"/>
    </source>
</evidence>
<dbReference type="Gene3D" id="3.40.50.12650">
    <property type="match status" value="1"/>
</dbReference>
<protein>
    <recommendedName>
        <fullName evidence="3">Metallo-beta-lactamase domain-containing protein</fullName>
    </recommendedName>
</protein>
<dbReference type="EMBL" id="QMRA01000005">
    <property type="protein sequence ID" value="RLE55568.1"/>
    <property type="molecule type" value="Genomic_DNA"/>
</dbReference>
<dbReference type="SUPFAM" id="SSF56281">
    <property type="entry name" value="Metallo-hydrolase/oxidoreductase"/>
    <property type="match status" value="1"/>
</dbReference>
<sequence>MFWFKGVLLILDDFSFSLDPMSRSAEGDFILISHAHGDHIAGFKSRKPKLASYLTIRLYEAQSGKKLKNVYPAFLHSQRFTIGNLDVEVYDSGHILGSSQFLFKHRSFSIAYTGDLNLDETLITKPAKPLECEELIIDATYGHPKMVFPDRREVYDEIADFVESSLKSGVAPVFLAYSIGKAQELIALMNKWLNVEVLVDERIERVNRVYGEFGFKFNCINMSSREGLEALRSHSMPAVVSSKSALKIAEKYNMVKAISTGWTLLYPFKNFHAAFPLSSHADFPQLVNYIESSKPKVVYTVGYFAEPFASWVEKKLNVEARVLGD</sequence>
<organism evidence="1 2">
    <name type="scientific">Thermoproteota archaeon</name>
    <dbReference type="NCBI Taxonomy" id="2056631"/>
    <lineage>
        <taxon>Archaea</taxon>
        <taxon>Thermoproteota</taxon>
    </lineage>
</organism>